<keyword evidence="4" id="KW-0223">Dioxygenase</keyword>
<dbReference type="PROSITE" id="PS51471">
    <property type="entry name" value="FE2OG_OXY"/>
    <property type="match status" value="1"/>
</dbReference>
<dbReference type="Gene3D" id="2.60.120.620">
    <property type="entry name" value="q2cbj1_9rhob like domain"/>
    <property type="match status" value="1"/>
</dbReference>
<evidence type="ECO:0000256" key="5">
    <source>
        <dbReference type="ARBA" id="ARBA00023002"/>
    </source>
</evidence>
<dbReference type="InterPro" id="IPR006620">
    <property type="entry name" value="Pro_4_hyd_alph"/>
</dbReference>
<evidence type="ECO:0000256" key="1">
    <source>
        <dbReference type="ARBA" id="ARBA00001961"/>
    </source>
</evidence>
<gene>
    <name evidence="8" type="ORF">V3391_03970</name>
</gene>
<keyword evidence="3" id="KW-0847">Vitamin C</keyword>
<dbReference type="EMBL" id="JAZHBM010000001">
    <property type="protein sequence ID" value="MEF3081367.1"/>
    <property type="molecule type" value="Genomic_DNA"/>
</dbReference>
<evidence type="ECO:0000256" key="4">
    <source>
        <dbReference type="ARBA" id="ARBA00022964"/>
    </source>
</evidence>
<dbReference type="InterPro" id="IPR039558">
    <property type="entry name" value="TPA1/OFD1_N"/>
</dbReference>
<feature type="domain" description="Fe2OG dioxygenase" evidence="7">
    <location>
        <begin position="139"/>
        <end position="242"/>
    </location>
</feature>
<dbReference type="RefSeq" id="WP_332077100.1">
    <property type="nucleotide sequence ID" value="NZ_JAZHBM010000001.1"/>
</dbReference>
<evidence type="ECO:0000313" key="8">
    <source>
        <dbReference type="EMBL" id="MEF3081367.1"/>
    </source>
</evidence>
<proteinExistence type="predicted"/>
<dbReference type="InterPro" id="IPR051842">
    <property type="entry name" value="uS12_prolyl_hydroxylase"/>
</dbReference>
<keyword evidence="5" id="KW-0560">Oxidoreductase</keyword>
<comment type="cofactor">
    <cofactor evidence="1">
        <name>L-ascorbate</name>
        <dbReference type="ChEBI" id="CHEBI:38290"/>
    </cofactor>
</comment>
<accession>A0ABU7WC93</accession>
<keyword evidence="6" id="KW-0408">Iron</keyword>
<dbReference type="InterPro" id="IPR005123">
    <property type="entry name" value="Oxoglu/Fe-dep_dioxygenase_dom"/>
</dbReference>
<protein>
    <submittedName>
        <fullName evidence="8">2OG-Fe(II) oxygenase family protein</fullName>
    </submittedName>
</protein>
<evidence type="ECO:0000313" key="9">
    <source>
        <dbReference type="Proteomes" id="UP001358324"/>
    </source>
</evidence>
<sequence length="243" mass="27754">MQSDTSAFAISREIDVAESIRGFREHGIVQIPGIFEAGTAERLHRCLIDEVPWGLAYELAGKPQYLDSARLAATAPEAMQDIERQIFREAAAGFQYRYFNYPILDAYLQKWPNEVPLLHAFLEFINGPQWLSLIRQVSGIHELIKCDAQASLYGPGCFLHRHSDAQSREGWRIAYVLGLTRSWRPEYGGTLQFLDDQGNTTLGLLPQFNTLNMFAVPRWHMVTHVPPYAPAERYSITGWLRDR</sequence>
<comment type="caution">
    <text evidence="8">The sequence shown here is derived from an EMBL/GenBank/DDBJ whole genome shotgun (WGS) entry which is preliminary data.</text>
</comment>
<evidence type="ECO:0000256" key="6">
    <source>
        <dbReference type="ARBA" id="ARBA00023004"/>
    </source>
</evidence>
<dbReference type="SMART" id="SM00702">
    <property type="entry name" value="P4Hc"/>
    <property type="match status" value="1"/>
</dbReference>
<reference evidence="8 9" key="1">
    <citation type="submission" date="2024-01" db="EMBL/GenBank/DDBJ databases">
        <title>Novel species of the genus Luteimonas isolated from rivers.</title>
        <authorList>
            <person name="Lu H."/>
        </authorList>
    </citation>
    <scope>NUCLEOTIDE SEQUENCE [LARGE SCALE GENOMIC DNA]</scope>
    <source>
        <strain evidence="8 9">SMYT11W</strain>
    </source>
</reference>
<evidence type="ECO:0000256" key="2">
    <source>
        <dbReference type="ARBA" id="ARBA00022723"/>
    </source>
</evidence>
<keyword evidence="9" id="KW-1185">Reference proteome</keyword>
<evidence type="ECO:0000259" key="7">
    <source>
        <dbReference type="PROSITE" id="PS51471"/>
    </source>
</evidence>
<organism evidence="8 9">
    <name type="scientific">Luteimonas flava</name>
    <dbReference type="NCBI Taxonomy" id="3115822"/>
    <lineage>
        <taxon>Bacteria</taxon>
        <taxon>Pseudomonadati</taxon>
        <taxon>Pseudomonadota</taxon>
        <taxon>Gammaproteobacteria</taxon>
        <taxon>Lysobacterales</taxon>
        <taxon>Lysobacteraceae</taxon>
        <taxon>Luteimonas</taxon>
    </lineage>
</organism>
<dbReference type="Proteomes" id="UP001358324">
    <property type="component" value="Unassembled WGS sequence"/>
</dbReference>
<dbReference type="Pfam" id="PF13661">
    <property type="entry name" value="2OG-FeII_Oxy_4"/>
    <property type="match status" value="1"/>
</dbReference>
<evidence type="ECO:0000256" key="3">
    <source>
        <dbReference type="ARBA" id="ARBA00022896"/>
    </source>
</evidence>
<dbReference type="PANTHER" id="PTHR12117">
    <property type="entry name" value="HISTONE ACETYLTRANSFERASE COMPLEX"/>
    <property type="match status" value="1"/>
</dbReference>
<name>A0ABU7WC93_9GAMM</name>
<dbReference type="PANTHER" id="PTHR12117:SF0">
    <property type="entry name" value="PROLYL 3-HYDROXYLASE OGFOD1"/>
    <property type="match status" value="1"/>
</dbReference>
<keyword evidence="2" id="KW-0479">Metal-binding</keyword>